<accession>A2BL81</accession>
<name>A2BL81_HYPBU</name>
<evidence type="ECO:0000256" key="2">
    <source>
        <dbReference type="ARBA" id="ARBA00022723"/>
    </source>
</evidence>
<keyword evidence="3" id="KW-0408">Iron</keyword>
<evidence type="ECO:0000259" key="5">
    <source>
        <dbReference type="PROSITE" id="PS51918"/>
    </source>
</evidence>
<keyword evidence="7" id="KW-1185">Reference proteome</keyword>
<dbReference type="GO" id="GO:0046872">
    <property type="term" value="F:metal ion binding"/>
    <property type="evidence" value="ECO:0007669"/>
    <property type="project" value="UniProtKB-KW"/>
</dbReference>
<dbReference type="GO" id="GO:0051536">
    <property type="term" value="F:iron-sulfur cluster binding"/>
    <property type="evidence" value="ECO:0007669"/>
    <property type="project" value="UniProtKB-KW"/>
</dbReference>
<dbReference type="SFLD" id="SFLDG01108">
    <property type="entry name" value="Uncharacterised_Radical_SAM_Su"/>
    <property type="match status" value="1"/>
</dbReference>
<evidence type="ECO:0000313" key="6">
    <source>
        <dbReference type="EMBL" id="ABM80742.1"/>
    </source>
</evidence>
<dbReference type="InterPro" id="IPR040087">
    <property type="entry name" value="MJ0021-like"/>
</dbReference>
<dbReference type="InterPro" id="IPR013785">
    <property type="entry name" value="Aldolase_TIM"/>
</dbReference>
<dbReference type="CDD" id="cd01335">
    <property type="entry name" value="Radical_SAM"/>
    <property type="match status" value="1"/>
</dbReference>
<dbReference type="SFLD" id="SFLDS00029">
    <property type="entry name" value="Radical_SAM"/>
    <property type="match status" value="1"/>
</dbReference>
<dbReference type="OrthoDB" id="372128at2157"/>
<evidence type="ECO:0000256" key="4">
    <source>
        <dbReference type="ARBA" id="ARBA00023014"/>
    </source>
</evidence>
<keyword evidence="1" id="KW-0949">S-adenosyl-L-methionine</keyword>
<dbReference type="KEGG" id="hbu:Hbut_0893"/>
<dbReference type="GeneID" id="4782368"/>
<dbReference type="AlphaFoldDB" id="A2BL81"/>
<reference evidence="6 7" key="1">
    <citation type="journal article" date="2007" name="Archaea">
        <title>The genome of Hyperthermus butylicus: a sulfur-reducing, peptide fermenting, neutrophilic Crenarchaeote growing up to 108 degrees C.</title>
        <authorList>
            <person name="Brugger K."/>
            <person name="Chen L."/>
            <person name="Stark M."/>
            <person name="Zibat A."/>
            <person name="Redder P."/>
            <person name="Ruepp A."/>
            <person name="Awayez M."/>
            <person name="She Q."/>
            <person name="Garrett R.A."/>
            <person name="Klenk H.P."/>
        </authorList>
    </citation>
    <scope>NUCLEOTIDE SEQUENCE [LARGE SCALE GENOMIC DNA]</scope>
    <source>
        <strain evidence="7">DSM 5456 / JCM 9403 / PLM1-5</strain>
    </source>
</reference>
<dbReference type="SUPFAM" id="SSF102114">
    <property type="entry name" value="Radical SAM enzymes"/>
    <property type="match status" value="1"/>
</dbReference>
<protein>
    <submittedName>
        <fullName evidence="6">Conserved archaeal protein</fullName>
    </submittedName>
</protein>
<dbReference type="SMART" id="SM00729">
    <property type="entry name" value="Elp3"/>
    <property type="match status" value="1"/>
</dbReference>
<dbReference type="Pfam" id="PF04055">
    <property type="entry name" value="Radical_SAM"/>
    <property type="match status" value="1"/>
</dbReference>
<organism evidence="6 7">
    <name type="scientific">Hyperthermus butylicus (strain DSM 5456 / JCM 9403 / PLM1-5)</name>
    <dbReference type="NCBI Taxonomy" id="415426"/>
    <lineage>
        <taxon>Archaea</taxon>
        <taxon>Thermoproteota</taxon>
        <taxon>Thermoprotei</taxon>
        <taxon>Desulfurococcales</taxon>
        <taxon>Pyrodictiaceae</taxon>
        <taxon>Hyperthermus</taxon>
    </lineage>
</organism>
<dbReference type="InterPro" id="IPR058240">
    <property type="entry name" value="rSAM_sf"/>
</dbReference>
<proteinExistence type="predicted"/>
<dbReference type="RefSeq" id="WP_011822060.1">
    <property type="nucleotide sequence ID" value="NC_008818.1"/>
</dbReference>
<dbReference type="eggNOG" id="arCOG00932">
    <property type="taxonomic scope" value="Archaea"/>
</dbReference>
<dbReference type="EMBL" id="CP000493">
    <property type="protein sequence ID" value="ABM80742.1"/>
    <property type="molecule type" value="Genomic_DNA"/>
</dbReference>
<evidence type="ECO:0000313" key="7">
    <source>
        <dbReference type="Proteomes" id="UP000002593"/>
    </source>
</evidence>
<dbReference type="GO" id="GO:0003824">
    <property type="term" value="F:catalytic activity"/>
    <property type="evidence" value="ECO:0007669"/>
    <property type="project" value="InterPro"/>
</dbReference>
<keyword evidence="2" id="KW-0479">Metal-binding</keyword>
<dbReference type="Gene3D" id="3.20.20.70">
    <property type="entry name" value="Aldolase class I"/>
    <property type="match status" value="1"/>
</dbReference>
<gene>
    <name evidence="6" type="ordered locus">Hbut_0893</name>
</gene>
<dbReference type="STRING" id="415426.Hbut_0893"/>
<feature type="domain" description="Radical SAM core" evidence="5">
    <location>
        <begin position="28"/>
        <end position="247"/>
    </location>
</feature>
<dbReference type="HOGENOM" id="CLU_053467_0_0_2"/>
<dbReference type="PANTHER" id="PTHR43288">
    <property type="entry name" value="BIOTIN SYNTHASE-RELATED PROTEIN, RADICAL SAM SUPERFAMILY"/>
    <property type="match status" value="1"/>
</dbReference>
<dbReference type="PANTHER" id="PTHR43288:SF1">
    <property type="entry name" value="GLYCYL-RADICAL ENZYME ACTIVATING ENZYME MJ0021-RELATED"/>
    <property type="match status" value="1"/>
</dbReference>
<keyword evidence="4" id="KW-0411">Iron-sulfur</keyword>
<dbReference type="InterPro" id="IPR006638">
    <property type="entry name" value="Elp3/MiaA/NifB-like_rSAM"/>
</dbReference>
<dbReference type="PROSITE" id="PS51918">
    <property type="entry name" value="RADICAL_SAM"/>
    <property type="match status" value="1"/>
</dbReference>
<sequence>MVPAAPRRVYRVDGVYVLLGVLPRGCRLCIEGAKLVVFVTGLCDERCFYCPVSSAKLYRDVIYADEELVKRLEDIIDEAYSIGADGASITGGDPLVVLDRTMRVIKTLKTVFGPDFHIHLYTSGRYATADTLRELERAGLDEIRFHIVNWSWGLERLRRALEVVKHMDVGVEVPVFPDRVEELKRLILELDKMGVSFVNLNELEVSERNIHDLLLRGYRVSPNKPIVYGSEEAAVEIVEWATRMGVRLTVHYCPARYKDRVQMRIRLIRKAIRLAKPYQRVTPSGMLEYAVIPEDRAPRQWGELLERLKVGYAGPASLAEMVPSARIVRVYPSRRLASRLPSEVDSIAE</sequence>
<evidence type="ECO:0000256" key="1">
    <source>
        <dbReference type="ARBA" id="ARBA00022691"/>
    </source>
</evidence>
<evidence type="ECO:0000256" key="3">
    <source>
        <dbReference type="ARBA" id="ARBA00023004"/>
    </source>
</evidence>
<dbReference type="Proteomes" id="UP000002593">
    <property type="component" value="Chromosome"/>
</dbReference>
<dbReference type="InterPro" id="IPR007197">
    <property type="entry name" value="rSAM"/>
</dbReference>
<dbReference type="EnsemblBacteria" id="ABM80742">
    <property type="protein sequence ID" value="ABM80742"/>
    <property type="gene ID" value="Hbut_0893"/>
</dbReference>